<dbReference type="OMA" id="AHWKEDQ"/>
<feature type="region of interest" description="Disordered" evidence="2">
    <location>
        <begin position="313"/>
        <end position="375"/>
    </location>
</feature>
<feature type="compositionally biased region" description="Low complexity" evidence="2">
    <location>
        <begin position="458"/>
        <end position="481"/>
    </location>
</feature>
<keyword evidence="4" id="KW-1185">Reference proteome</keyword>
<dbReference type="GO" id="GO:0005783">
    <property type="term" value="C:endoplasmic reticulum"/>
    <property type="evidence" value="ECO:0007669"/>
    <property type="project" value="TreeGrafter"/>
</dbReference>
<evidence type="ECO:0008006" key="5">
    <source>
        <dbReference type="Google" id="ProtNLM"/>
    </source>
</evidence>
<proteinExistence type="predicted"/>
<dbReference type="OrthoDB" id="2195113at2759"/>
<feature type="coiled-coil region" evidence="1">
    <location>
        <begin position="160"/>
        <end position="287"/>
    </location>
</feature>
<dbReference type="GO" id="GO:0003729">
    <property type="term" value="F:mRNA binding"/>
    <property type="evidence" value="ECO:0007669"/>
    <property type="project" value="TreeGrafter"/>
</dbReference>
<evidence type="ECO:0000256" key="2">
    <source>
        <dbReference type="SAM" id="MobiDB-lite"/>
    </source>
</evidence>
<evidence type="ECO:0000256" key="1">
    <source>
        <dbReference type="SAM" id="Coils"/>
    </source>
</evidence>
<comment type="caution">
    <text evidence="3">The sequence shown here is derived from an EMBL/GenBank/DDBJ whole genome shotgun (WGS) entry which is preliminary data.</text>
</comment>
<dbReference type="FunCoup" id="A0A1X2HRK2">
    <property type="interactions" value="27"/>
</dbReference>
<dbReference type="AlphaFoldDB" id="A0A1X2HRK2"/>
<evidence type="ECO:0000313" key="4">
    <source>
        <dbReference type="Proteomes" id="UP000242180"/>
    </source>
</evidence>
<dbReference type="STRING" id="13706.A0A1X2HRK2"/>
<feature type="region of interest" description="Disordered" evidence="2">
    <location>
        <begin position="440"/>
        <end position="481"/>
    </location>
</feature>
<dbReference type="Proteomes" id="UP000242180">
    <property type="component" value="Unassembled WGS sequence"/>
</dbReference>
<dbReference type="EMBL" id="MCGN01000002">
    <property type="protein sequence ID" value="ORZ01526.1"/>
    <property type="molecule type" value="Genomic_DNA"/>
</dbReference>
<evidence type="ECO:0000313" key="3">
    <source>
        <dbReference type="EMBL" id="ORZ01526.1"/>
    </source>
</evidence>
<keyword evidence="1" id="KW-0175">Coiled coil</keyword>
<dbReference type="PANTHER" id="PTHR31027">
    <property type="entry name" value="NUCLEAR SEGREGATION PROTEIN BFR1"/>
    <property type="match status" value="1"/>
</dbReference>
<dbReference type="InParanoid" id="A0A1X2HRK2"/>
<sequence>MTDAPITNGPPQLPAGVKKPNEDEYKNVLAEINANIEKYKKQQDAVKEKINKLPGKGDNSRRDQLRDQLAVLREKQAEIKKGKQEVYEQLDALNESIRSKVYNLKSFKQKVPFDSVEETDARINELESKIEAGGLRIVEEKKMIQEVNTLKRNRHLVEGLDAQQAAIDKEREIYNNLRKQVDNEESKKLSQQYEEAQAELRTIYDDSSKARDARNKLYDERTRLKKCLDDEYNKLRATRDEHRKANDAYYTFLRQLQAYKREQEKLRKQQQEQEKRQEAAQKELELASLPAFEHEITLCDNLANFLQGFLPREESNPSSPAVSTPVNEITNPPEGMVLKSKSERSEDEFYFMGGGKKKGNKGGSKQEKEKKTDTLKLPLATMEGFFEVKVTVPTKISDIPSTLEKLKERKEKYLAEQPKVTEENKKKAEAKIAAMLKKAEDEKKFENASEKNADEQEASPAEDAPVSVPAPAAAAAVASEE</sequence>
<dbReference type="GO" id="GO:0042175">
    <property type="term" value="C:nuclear outer membrane-endoplasmic reticulum membrane network"/>
    <property type="evidence" value="ECO:0007669"/>
    <property type="project" value="TreeGrafter"/>
</dbReference>
<reference evidence="3 4" key="1">
    <citation type="submission" date="2016-07" db="EMBL/GenBank/DDBJ databases">
        <title>Pervasive Adenine N6-methylation of Active Genes in Fungi.</title>
        <authorList>
            <consortium name="DOE Joint Genome Institute"/>
            <person name="Mondo S.J."/>
            <person name="Dannebaum R.O."/>
            <person name="Kuo R.C."/>
            <person name="Labutti K."/>
            <person name="Haridas S."/>
            <person name="Kuo A."/>
            <person name="Salamov A."/>
            <person name="Ahrendt S.R."/>
            <person name="Lipzen A."/>
            <person name="Sullivan W."/>
            <person name="Andreopoulos W.B."/>
            <person name="Clum A."/>
            <person name="Lindquist E."/>
            <person name="Daum C."/>
            <person name="Ramamoorthy G.K."/>
            <person name="Gryganskyi A."/>
            <person name="Culley D."/>
            <person name="Magnuson J.K."/>
            <person name="James T.Y."/>
            <person name="O'Malley M.A."/>
            <person name="Stajich J.E."/>
            <person name="Spatafora J.W."/>
            <person name="Visel A."/>
            <person name="Grigoriev I.V."/>
        </authorList>
    </citation>
    <scope>NUCLEOTIDE SEQUENCE [LARGE SCALE GENOMIC DNA]</scope>
    <source>
        <strain evidence="3 4">NRRL 2496</strain>
    </source>
</reference>
<feature type="compositionally biased region" description="Polar residues" evidence="2">
    <location>
        <begin position="316"/>
        <end position="330"/>
    </location>
</feature>
<name>A0A1X2HRK2_SYNRA</name>
<dbReference type="GO" id="GO:1990904">
    <property type="term" value="C:ribonucleoprotein complex"/>
    <property type="evidence" value="ECO:0007669"/>
    <property type="project" value="TreeGrafter"/>
</dbReference>
<protein>
    <recommendedName>
        <fullName evidence="5">Nuclear segregation protein Bfr1</fullName>
    </recommendedName>
</protein>
<dbReference type="PANTHER" id="PTHR31027:SF2">
    <property type="entry name" value="LEBERCILIN DOMAIN-CONTAINING PROTEIN"/>
    <property type="match status" value="1"/>
</dbReference>
<feature type="compositionally biased region" description="Basic and acidic residues" evidence="2">
    <location>
        <begin position="364"/>
        <end position="374"/>
    </location>
</feature>
<accession>A0A1X2HRK2</accession>
<gene>
    <name evidence="3" type="ORF">BCR43DRAFT_454121</name>
</gene>
<dbReference type="GO" id="GO:0008298">
    <property type="term" value="P:intracellular mRNA localization"/>
    <property type="evidence" value="ECO:0007669"/>
    <property type="project" value="TreeGrafter"/>
</dbReference>
<feature type="compositionally biased region" description="Basic and acidic residues" evidence="2">
    <location>
        <begin position="440"/>
        <end position="454"/>
    </location>
</feature>
<dbReference type="InterPro" id="IPR039604">
    <property type="entry name" value="Bfr1"/>
</dbReference>
<feature type="coiled-coil region" evidence="1">
    <location>
        <begin position="22"/>
        <end position="82"/>
    </location>
</feature>
<organism evidence="3 4">
    <name type="scientific">Syncephalastrum racemosum</name>
    <name type="common">Filamentous fungus</name>
    <dbReference type="NCBI Taxonomy" id="13706"/>
    <lineage>
        <taxon>Eukaryota</taxon>
        <taxon>Fungi</taxon>
        <taxon>Fungi incertae sedis</taxon>
        <taxon>Mucoromycota</taxon>
        <taxon>Mucoromycotina</taxon>
        <taxon>Mucoromycetes</taxon>
        <taxon>Mucorales</taxon>
        <taxon>Syncephalastraceae</taxon>
        <taxon>Syncephalastrum</taxon>
    </lineage>
</organism>
<feature type="region of interest" description="Disordered" evidence="2">
    <location>
        <begin position="1"/>
        <end position="21"/>
    </location>
</feature>